<keyword evidence="6" id="KW-0862">Zinc</keyword>
<comment type="similarity">
    <text evidence="2 6">Belongs to the metallo-dependent hydrolases superfamily. DHOase family. Class I DHOase subfamily.</text>
</comment>
<comment type="pathway">
    <text evidence="6">Pyrimidine metabolism; UMP biosynthesis via de novo pathway; (S)-dihydroorotate from bicarbonate: step 3/3.</text>
</comment>
<feature type="binding site" evidence="6">
    <location>
        <position position="86"/>
    </location>
    <ligand>
        <name>substrate</name>
    </ligand>
</feature>
<comment type="function">
    <text evidence="1 6">Catalyzes the reversible cyclization of carbamoyl aspartate to dihydroorotate.</text>
</comment>
<comment type="caution">
    <text evidence="8">The sequence shown here is derived from an EMBL/GenBank/DDBJ whole genome shotgun (WGS) entry which is preliminary data.</text>
</comment>
<dbReference type="InterPro" id="IPR032466">
    <property type="entry name" value="Metal_Hydrolase"/>
</dbReference>
<dbReference type="GO" id="GO:0006145">
    <property type="term" value="P:purine nucleobase catabolic process"/>
    <property type="evidence" value="ECO:0007669"/>
    <property type="project" value="TreeGrafter"/>
</dbReference>
<accession>A0A9D1GMS3</accession>
<dbReference type="Pfam" id="PF12890">
    <property type="entry name" value="DHOase"/>
    <property type="match status" value="1"/>
</dbReference>
<keyword evidence="4 6" id="KW-0378">Hydrolase</keyword>
<organism evidence="8 9">
    <name type="scientific">Candidatus Cryptobacteroides merdipullorum</name>
    <dbReference type="NCBI Taxonomy" id="2840771"/>
    <lineage>
        <taxon>Bacteria</taxon>
        <taxon>Pseudomonadati</taxon>
        <taxon>Bacteroidota</taxon>
        <taxon>Bacteroidia</taxon>
        <taxon>Bacteroidales</taxon>
        <taxon>Candidatus Cryptobacteroides</taxon>
    </lineage>
</organism>
<comment type="caution">
    <text evidence="6">Lacks conserved residue(s) required for the propagation of feature annotation.</text>
</comment>
<dbReference type="PANTHER" id="PTHR43668">
    <property type="entry name" value="ALLANTOINASE"/>
    <property type="match status" value="1"/>
</dbReference>
<dbReference type="GO" id="GO:0005737">
    <property type="term" value="C:cytoplasm"/>
    <property type="evidence" value="ECO:0007669"/>
    <property type="project" value="TreeGrafter"/>
</dbReference>
<comment type="catalytic activity">
    <reaction evidence="6">
        <text>(S)-dihydroorotate + H2O = N-carbamoyl-L-aspartate + H(+)</text>
        <dbReference type="Rhea" id="RHEA:24296"/>
        <dbReference type="ChEBI" id="CHEBI:15377"/>
        <dbReference type="ChEBI" id="CHEBI:15378"/>
        <dbReference type="ChEBI" id="CHEBI:30864"/>
        <dbReference type="ChEBI" id="CHEBI:32814"/>
        <dbReference type="EC" id="3.5.2.3"/>
    </reaction>
</comment>
<dbReference type="InterPro" id="IPR011059">
    <property type="entry name" value="Metal-dep_hydrolase_composite"/>
</dbReference>
<dbReference type="InterPro" id="IPR002195">
    <property type="entry name" value="Dihydroorotase_CS"/>
</dbReference>
<dbReference type="SUPFAM" id="SSF51338">
    <property type="entry name" value="Composite domain of metallo-dependent hydrolases"/>
    <property type="match status" value="1"/>
</dbReference>
<proteinExistence type="inferred from homology"/>
<evidence type="ECO:0000313" key="8">
    <source>
        <dbReference type="EMBL" id="HIT46731.1"/>
    </source>
</evidence>
<feature type="domain" description="Dihydroorotase catalytic" evidence="7">
    <location>
        <begin position="43"/>
        <end position="229"/>
    </location>
</feature>
<reference evidence="8" key="1">
    <citation type="submission" date="2020-10" db="EMBL/GenBank/DDBJ databases">
        <authorList>
            <person name="Gilroy R."/>
        </authorList>
    </citation>
    <scope>NUCLEOTIDE SEQUENCE</scope>
    <source>
        <strain evidence="8">ChiHecec2B26-709</strain>
    </source>
</reference>
<dbReference type="EC" id="3.5.2.3" evidence="6"/>
<feature type="binding site" evidence="6">
    <location>
        <position position="52"/>
    </location>
    <ligand>
        <name>Zn(2+)</name>
        <dbReference type="ChEBI" id="CHEBI:29105"/>
        <label>1</label>
    </ligand>
</feature>
<dbReference type="Gene3D" id="3.20.20.140">
    <property type="entry name" value="Metal-dependent hydrolases"/>
    <property type="match status" value="1"/>
</dbReference>
<feature type="binding site" evidence="6">
    <location>
        <position position="223"/>
    </location>
    <ligand>
        <name>Zn(2+)</name>
        <dbReference type="ChEBI" id="CHEBI:29105"/>
        <label>2</label>
    </ligand>
</feature>
<dbReference type="InterPro" id="IPR050138">
    <property type="entry name" value="DHOase/Allantoinase_Hydrolase"/>
</dbReference>
<feature type="binding site" evidence="6">
    <location>
        <position position="170"/>
    </location>
    <ligand>
        <name>Zn(2+)</name>
        <dbReference type="ChEBI" id="CHEBI:29105"/>
        <label>2</label>
    </ligand>
</feature>
<dbReference type="InterPro" id="IPR004722">
    <property type="entry name" value="DHOase"/>
</dbReference>
<dbReference type="GO" id="GO:0004038">
    <property type="term" value="F:allantoinase activity"/>
    <property type="evidence" value="ECO:0007669"/>
    <property type="project" value="TreeGrafter"/>
</dbReference>
<feature type="binding site" evidence="6">
    <location>
        <position position="143"/>
    </location>
    <ligand>
        <name>Zn(2+)</name>
        <dbReference type="ChEBI" id="CHEBI:29105"/>
        <label>2</label>
    </ligand>
</feature>
<protein>
    <recommendedName>
        <fullName evidence="6">Dihydroorotase</fullName>
        <shortName evidence="6">DHOase</shortName>
        <ecNumber evidence="6">3.5.2.3</ecNumber>
    </recommendedName>
</protein>
<dbReference type="GO" id="GO:0004151">
    <property type="term" value="F:dihydroorotase activity"/>
    <property type="evidence" value="ECO:0007669"/>
    <property type="project" value="UniProtKB-UniRule"/>
</dbReference>
<evidence type="ECO:0000256" key="6">
    <source>
        <dbReference type="HAMAP-Rule" id="MF_00220"/>
    </source>
</evidence>
<dbReference type="Proteomes" id="UP000886881">
    <property type="component" value="Unassembled WGS sequence"/>
</dbReference>
<evidence type="ECO:0000259" key="7">
    <source>
        <dbReference type="Pfam" id="PF12890"/>
    </source>
</evidence>
<dbReference type="CDD" id="cd01317">
    <property type="entry name" value="DHOase_IIa"/>
    <property type="match status" value="1"/>
</dbReference>
<keyword evidence="3 6" id="KW-0479">Metal-binding</keyword>
<name>A0A9D1GMS3_9BACT</name>
<dbReference type="HAMAP" id="MF_00220_B">
    <property type="entry name" value="PyrC_classI_B"/>
    <property type="match status" value="1"/>
</dbReference>
<feature type="binding site" evidence="6">
    <location>
        <position position="299"/>
    </location>
    <ligand>
        <name>substrate</name>
    </ligand>
</feature>
<dbReference type="Gene3D" id="2.30.40.10">
    <property type="entry name" value="Urease, subunit C, domain 1"/>
    <property type="match status" value="1"/>
</dbReference>
<dbReference type="PROSITE" id="PS00482">
    <property type="entry name" value="DIHYDROOROTASE_1"/>
    <property type="match status" value="1"/>
</dbReference>
<dbReference type="GO" id="GO:0044205">
    <property type="term" value="P:'de novo' UMP biosynthetic process"/>
    <property type="evidence" value="ECO:0007669"/>
    <property type="project" value="UniProtKB-UniRule"/>
</dbReference>
<dbReference type="PROSITE" id="PS00483">
    <property type="entry name" value="DIHYDROOROTASE_2"/>
    <property type="match status" value="1"/>
</dbReference>
<feature type="binding site" evidence="6">
    <location>
        <position position="54"/>
    </location>
    <ligand>
        <name>Zn(2+)</name>
        <dbReference type="ChEBI" id="CHEBI:29105"/>
        <label>1</label>
    </ligand>
</feature>
<evidence type="ECO:0000313" key="9">
    <source>
        <dbReference type="Proteomes" id="UP000886881"/>
    </source>
</evidence>
<evidence type="ECO:0000256" key="3">
    <source>
        <dbReference type="ARBA" id="ARBA00022723"/>
    </source>
</evidence>
<evidence type="ECO:0000256" key="5">
    <source>
        <dbReference type="ARBA" id="ARBA00022975"/>
    </source>
</evidence>
<keyword evidence="5 6" id="KW-0665">Pyrimidine biosynthesis</keyword>
<dbReference type="NCBIfam" id="TIGR00857">
    <property type="entry name" value="pyrC_multi"/>
    <property type="match status" value="1"/>
</dbReference>
<sequence length="413" mass="45504">MNNDLLLKGDSCDILIRDGVVFGRGNNFDLRPRTRVVDARGLLVTKGFTDLHVHLREPGFTSKETILTGTRAAARGGFTTVCAMPNLNPVPDCPENLGKELEAIRRDAVVEVLPYASITKGRKGRELVDFAALQGNCVAFSDDGSGVQDGEVMLAAMKEAARLGCIIAAHCEDDSLLDGGYIHKGRYCLEHGHRGICSESEWKQIERDLSICEQTGCRYHVCHVSTAESVALIREAKARGVRVSCETAPHYLLLCEDDLQEDGRFKMNPPLRTAEDRDALVEALRDGTIDAIATDHAPHTAEEKSRGLRGSAMGVTGLETAFPVLYTGLVRSGKISLERLLEAMSSGPRRIFRLDNPLSEEEPADFTIIDLNEKYRIDSREFLSMGHSTPFDGMEVCGRIIMTIKEGEVVWER</sequence>
<feature type="binding site" evidence="6">
    <location>
        <position position="295"/>
    </location>
    <ligand>
        <name>Zn(2+)</name>
        <dbReference type="ChEBI" id="CHEBI:29105"/>
        <label>1</label>
    </ligand>
</feature>
<dbReference type="InterPro" id="IPR024403">
    <property type="entry name" value="DHOase_cat"/>
</dbReference>
<feature type="binding site" evidence="6">
    <location>
        <position position="143"/>
    </location>
    <ligand>
        <name>Zn(2+)</name>
        <dbReference type="ChEBI" id="CHEBI:29105"/>
        <label>1</label>
    </ligand>
</feature>
<feature type="binding site" evidence="6">
    <location>
        <position position="268"/>
    </location>
    <ligand>
        <name>substrate</name>
    </ligand>
</feature>
<evidence type="ECO:0000256" key="2">
    <source>
        <dbReference type="ARBA" id="ARBA00010286"/>
    </source>
</evidence>
<comment type="cofactor">
    <cofactor evidence="6">
        <name>Zn(2+)</name>
        <dbReference type="ChEBI" id="CHEBI:29105"/>
    </cofactor>
    <text evidence="6">Binds 2 Zn(2+) ions per subunit.</text>
</comment>
<dbReference type="EMBL" id="DVLC01000050">
    <property type="protein sequence ID" value="HIT46731.1"/>
    <property type="molecule type" value="Genomic_DNA"/>
</dbReference>
<feature type="active site" evidence="6">
    <location>
        <position position="295"/>
    </location>
</feature>
<dbReference type="SUPFAM" id="SSF51556">
    <property type="entry name" value="Metallo-dependent hydrolases"/>
    <property type="match status" value="1"/>
</dbReference>
<evidence type="ECO:0000256" key="1">
    <source>
        <dbReference type="ARBA" id="ARBA00002368"/>
    </source>
</evidence>
<evidence type="ECO:0000256" key="4">
    <source>
        <dbReference type="ARBA" id="ARBA00022801"/>
    </source>
</evidence>
<dbReference type="PANTHER" id="PTHR43668:SF2">
    <property type="entry name" value="ALLANTOINASE"/>
    <property type="match status" value="1"/>
</dbReference>
<feature type="binding site" evidence="6">
    <location>
        <begin position="54"/>
        <end position="56"/>
    </location>
    <ligand>
        <name>substrate</name>
    </ligand>
</feature>
<dbReference type="GO" id="GO:0008270">
    <property type="term" value="F:zinc ion binding"/>
    <property type="evidence" value="ECO:0007669"/>
    <property type="project" value="UniProtKB-UniRule"/>
</dbReference>
<gene>
    <name evidence="6" type="primary">pyrC</name>
    <name evidence="8" type="ORF">IAC35_02605</name>
</gene>
<reference evidence="8" key="2">
    <citation type="journal article" date="2021" name="PeerJ">
        <title>Extensive microbial diversity within the chicken gut microbiome revealed by metagenomics and culture.</title>
        <authorList>
            <person name="Gilroy R."/>
            <person name="Ravi A."/>
            <person name="Getino M."/>
            <person name="Pursley I."/>
            <person name="Horton D.L."/>
            <person name="Alikhan N.F."/>
            <person name="Baker D."/>
            <person name="Gharbi K."/>
            <person name="Hall N."/>
            <person name="Watson M."/>
            <person name="Adriaenssens E.M."/>
            <person name="Foster-Nyarko E."/>
            <person name="Jarju S."/>
            <person name="Secka A."/>
            <person name="Antonio M."/>
            <person name="Oren A."/>
            <person name="Chaudhuri R.R."/>
            <person name="La Ragione R."/>
            <person name="Hildebrand F."/>
            <person name="Pallen M.J."/>
        </authorList>
    </citation>
    <scope>NUCLEOTIDE SEQUENCE</scope>
    <source>
        <strain evidence="8">ChiHecec2B26-709</strain>
    </source>
</reference>
<dbReference type="AlphaFoldDB" id="A0A9D1GMS3"/>